<name>A0A2V1ECT1_9PLEO</name>
<organism evidence="1 2">
    <name type="scientific">Periconia macrospinosa</name>
    <dbReference type="NCBI Taxonomy" id="97972"/>
    <lineage>
        <taxon>Eukaryota</taxon>
        <taxon>Fungi</taxon>
        <taxon>Dikarya</taxon>
        <taxon>Ascomycota</taxon>
        <taxon>Pezizomycotina</taxon>
        <taxon>Dothideomycetes</taxon>
        <taxon>Pleosporomycetidae</taxon>
        <taxon>Pleosporales</taxon>
        <taxon>Massarineae</taxon>
        <taxon>Periconiaceae</taxon>
        <taxon>Periconia</taxon>
    </lineage>
</organism>
<dbReference type="OrthoDB" id="185373at2759"/>
<sequence length="588" mass="66448">DRLMSHMRSACSARNFEHIMHLYPFLLEARSLTQRDVLQIAAAMHVVVRNAHPLSDPIRRVYPFVQRLVEDIKAGSLPPHPFAHLHLLGIFKSLGEYDAGYAFWSWLLRQDDSYVSPPLYGAAIELLVHGHKSTLAELERLYMAALQRFPGTFAAYHLSPNAIIANRDQLIAISDLRSYMLLLQGILTARIKHGKWKNAYLDLDTALRLHPTTIPTRFFELFMTNRPLHEEYTVFLVACRAGIVFKPSHLTVLIKKLRASMHLSPQLNDRMILLRAITNAMYAYLEAGGTLEEMHINGFIGAFGSLLPGKKPGEEFVGLEAEYRNALVSMAHHFVLQLILAGVPPHSYLFTALINLAASARVPDMLYATLEDAQLGKVDFGEVERRVILRSAGLIQDLALLEQFWSQIVTLSTEKGQPISPDDWFSFAKACKLGNFEPYFRQQILSLEHTITSNVRIRLDYIWKEKVVPKQESPVKLTGSTRFASLIKELKAQVDNIITVIMSGQPMDLQKTPFYMTIDPDQKPLGTLEDMRIVYDEFTVDPHQPPQEIEESGEAAVPSTSTGIPLGELRFLNWVSIVEIMNQADLPD</sequence>
<protein>
    <submittedName>
        <fullName evidence="1">Uncharacterized protein</fullName>
    </submittedName>
</protein>
<evidence type="ECO:0000313" key="2">
    <source>
        <dbReference type="Proteomes" id="UP000244855"/>
    </source>
</evidence>
<dbReference type="EMBL" id="KZ805304">
    <property type="protein sequence ID" value="PVI07484.1"/>
    <property type="molecule type" value="Genomic_DNA"/>
</dbReference>
<feature type="non-terminal residue" evidence="1">
    <location>
        <position position="588"/>
    </location>
</feature>
<dbReference type="Proteomes" id="UP000244855">
    <property type="component" value="Unassembled WGS sequence"/>
</dbReference>
<keyword evidence="2" id="KW-1185">Reference proteome</keyword>
<proteinExistence type="predicted"/>
<evidence type="ECO:0000313" key="1">
    <source>
        <dbReference type="EMBL" id="PVI07484.1"/>
    </source>
</evidence>
<dbReference type="AlphaFoldDB" id="A0A2V1ECT1"/>
<gene>
    <name evidence="1" type="ORF">DM02DRAFT_499229</name>
</gene>
<accession>A0A2V1ECT1</accession>
<reference evidence="1 2" key="1">
    <citation type="journal article" date="2018" name="Sci. Rep.">
        <title>Comparative genomics provides insights into the lifestyle and reveals functional heterogeneity of dark septate endophytic fungi.</title>
        <authorList>
            <person name="Knapp D.G."/>
            <person name="Nemeth J.B."/>
            <person name="Barry K."/>
            <person name="Hainaut M."/>
            <person name="Henrissat B."/>
            <person name="Johnson J."/>
            <person name="Kuo A."/>
            <person name="Lim J.H.P."/>
            <person name="Lipzen A."/>
            <person name="Nolan M."/>
            <person name="Ohm R.A."/>
            <person name="Tamas L."/>
            <person name="Grigoriev I.V."/>
            <person name="Spatafora J.W."/>
            <person name="Nagy L.G."/>
            <person name="Kovacs G.M."/>
        </authorList>
    </citation>
    <scope>NUCLEOTIDE SEQUENCE [LARGE SCALE GENOMIC DNA]</scope>
    <source>
        <strain evidence="1 2">DSE2036</strain>
    </source>
</reference>
<feature type="non-terminal residue" evidence="1">
    <location>
        <position position="1"/>
    </location>
</feature>